<dbReference type="SMART" id="SM00388">
    <property type="entry name" value="HisKA"/>
    <property type="match status" value="1"/>
</dbReference>
<evidence type="ECO:0000256" key="4">
    <source>
        <dbReference type="ARBA" id="ARBA00022679"/>
    </source>
</evidence>
<dbReference type="InterPro" id="IPR036097">
    <property type="entry name" value="HisK_dim/P_sf"/>
</dbReference>
<evidence type="ECO:0000256" key="7">
    <source>
        <dbReference type="SAM" id="MobiDB-lite"/>
    </source>
</evidence>
<sequence>MGTAAAPAPARQPASPAVPQDVPPPPGFDVTGGIRRRAAAADELSQRGWRPPDHLGESRALVGLMRALKHPTGAVLQELAETALRLCRAHSAGVSIAEEPQKPGVFRWLGAAGRWSGFLGGTVPYESDSRGMTQARCAPVLLCNPERLFTPSPAGMPAVAEALLVPFKVEDRVVGTLWVVAHDASRMFDREDLRLLTSLGEFASVACHVIQQQKQSCEALNRELAGSQLLQTLSSGLILEDDIGAFYEKILDAAMAIMHSQFASLQMLDGNGELQLLAWRGFHQQSAAYWQTVHLDSVSSCGETLRARQRFIIADTARHAALAGTGDMEEYKRSGIRSVQSTPLIARNGKLIGVVSTHWREPHAPTSSELRIFDVLARETADLIERANTQAALREADRRKDEFLAVLGHELRNPLAPLSMGVELLQRGGHSPERVDAIQSMIRRQLVHLTRLVDDLMDLARITRGQMELRRAPLDLRNAIEAAIELARPWIDERGHELTVRHEAPALPLDGDAERLTQVVANLLNNAAKYMDPGGAILLRSGVEGGMAVLRVRDRGFGIPAERLADVFEMFSRLPEHRARRGVGGLGIGLALSRRLIELHGGSLSVASEGLGLGSEFEIRLPLARAADAGQGDAADAPGAAATPRRVLVVDDNVDAAISLRLALELGGHTVSVVHDAMQALEMLPAFAPEALLVDIGLPEADGYELARRIRSLPGGQGLLLVAVTGWGQESDRERARAAGFDVHMTKPVSIPDVEAVLAAGKENAHAHPG</sequence>
<dbReference type="Pfam" id="PF00072">
    <property type="entry name" value="Response_reg"/>
    <property type="match status" value="1"/>
</dbReference>
<keyword evidence="5" id="KW-0418">Kinase</keyword>
<comment type="caution">
    <text evidence="10">The sequence shown here is derived from an EMBL/GenBank/DDBJ whole genome shotgun (WGS) entry which is preliminary data.</text>
</comment>
<dbReference type="InterPro" id="IPR011006">
    <property type="entry name" value="CheY-like_superfamily"/>
</dbReference>
<dbReference type="InterPro" id="IPR036890">
    <property type="entry name" value="HATPase_C_sf"/>
</dbReference>
<dbReference type="InterPro" id="IPR029016">
    <property type="entry name" value="GAF-like_dom_sf"/>
</dbReference>
<organism evidence="10 11">
    <name type="scientific">Pigmentiphaga soli</name>
    <dbReference type="NCBI Taxonomy" id="1007095"/>
    <lineage>
        <taxon>Bacteria</taxon>
        <taxon>Pseudomonadati</taxon>
        <taxon>Pseudomonadota</taxon>
        <taxon>Betaproteobacteria</taxon>
        <taxon>Burkholderiales</taxon>
        <taxon>Alcaligenaceae</taxon>
        <taxon>Pigmentiphaga</taxon>
    </lineage>
</organism>
<evidence type="ECO:0000313" key="10">
    <source>
        <dbReference type="EMBL" id="GAA4344263.1"/>
    </source>
</evidence>
<dbReference type="EC" id="2.7.13.3" evidence="2"/>
<name>A0ABP8HTL6_9BURK</name>
<protein>
    <recommendedName>
        <fullName evidence="2">histidine kinase</fullName>
        <ecNumber evidence="2">2.7.13.3</ecNumber>
    </recommendedName>
</protein>
<dbReference type="PANTHER" id="PTHR43047">
    <property type="entry name" value="TWO-COMPONENT HISTIDINE PROTEIN KINASE"/>
    <property type="match status" value="1"/>
</dbReference>
<dbReference type="PROSITE" id="PS50110">
    <property type="entry name" value="RESPONSE_REGULATORY"/>
    <property type="match status" value="1"/>
</dbReference>
<dbReference type="InterPro" id="IPR004358">
    <property type="entry name" value="Sig_transdc_His_kin-like_C"/>
</dbReference>
<feature type="region of interest" description="Disordered" evidence="7">
    <location>
        <begin position="1"/>
        <end position="32"/>
    </location>
</feature>
<dbReference type="InterPro" id="IPR005467">
    <property type="entry name" value="His_kinase_dom"/>
</dbReference>
<dbReference type="CDD" id="cd00082">
    <property type="entry name" value="HisKA"/>
    <property type="match status" value="1"/>
</dbReference>
<feature type="compositionally biased region" description="Low complexity" evidence="7">
    <location>
        <begin position="1"/>
        <end position="20"/>
    </location>
</feature>
<dbReference type="InterPro" id="IPR003661">
    <property type="entry name" value="HisK_dim/P_dom"/>
</dbReference>
<dbReference type="SMART" id="SM00448">
    <property type="entry name" value="REC"/>
    <property type="match status" value="1"/>
</dbReference>
<dbReference type="Proteomes" id="UP001501671">
    <property type="component" value="Unassembled WGS sequence"/>
</dbReference>
<dbReference type="PROSITE" id="PS50109">
    <property type="entry name" value="HIS_KIN"/>
    <property type="match status" value="1"/>
</dbReference>
<dbReference type="SUPFAM" id="SSF47384">
    <property type="entry name" value="Homodimeric domain of signal transducing histidine kinase"/>
    <property type="match status" value="1"/>
</dbReference>
<comment type="catalytic activity">
    <reaction evidence="1">
        <text>ATP + protein L-histidine = ADP + protein N-phospho-L-histidine.</text>
        <dbReference type="EC" id="2.7.13.3"/>
    </reaction>
</comment>
<evidence type="ECO:0000259" key="8">
    <source>
        <dbReference type="PROSITE" id="PS50109"/>
    </source>
</evidence>
<dbReference type="CDD" id="cd17580">
    <property type="entry name" value="REC_2_DhkD-like"/>
    <property type="match status" value="1"/>
</dbReference>
<dbReference type="Pfam" id="PF02518">
    <property type="entry name" value="HATPase_c"/>
    <property type="match status" value="1"/>
</dbReference>
<dbReference type="Gene3D" id="3.30.565.10">
    <property type="entry name" value="Histidine kinase-like ATPase, C-terminal domain"/>
    <property type="match status" value="1"/>
</dbReference>
<dbReference type="SUPFAM" id="SSF55781">
    <property type="entry name" value="GAF domain-like"/>
    <property type="match status" value="2"/>
</dbReference>
<dbReference type="SMART" id="SM00387">
    <property type="entry name" value="HATPase_c"/>
    <property type="match status" value="1"/>
</dbReference>
<dbReference type="SUPFAM" id="SSF52172">
    <property type="entry name" value="CheY-like"/>
    <property type="match status" value="1"/>
</dbReference>
<dbReference type="SUPFAM" id="SSF55874">
    <property type="entry name" value="ATPase domain of HSP90 chaperone/DNA topoisomerase II/histidine kinase"/>
    <property type="match status" value="1"/>
</dbReference>
<dbReference type="InterPro" id="IPR001789">
    <property type="entry name" value="Sig_transdc_resp-reg_receiver"/>
</dbReference>
<dbReference type="SMART" id="SM00065">
    <property type="entry name" value="GAF"/>
    <property type="match status" value="2"/>
</dbReference>
<dbReference type="RefSeq" id="WP_345252482.1">
    <property type="nucleotide sequence ID" value="NZ_BAABFO010000046.1"/>
</dbReference>
<dbReference type="Pfam" id="PF00512">
    <property type="entry name" value="HisKA"/>
    <property type="match status" value="1"/>
</dbReference>
<evidence type="ECO:0000256" key="5">
    <source>
        <dbReference type="ARBA" id="ARBA00022777"/>
    </source>
</evidence>
<dbReference type="InterPro" id="IPR003018">
    <property type="entry name" value="GAF"/>
</dbReference>
<evidence type="ECO:0000256" key="2">
    <source>
        <dbReference type="ARBA" id="ARBA00012438"/>
    </source>
</evidence>
<evidence type="ECO:0000313" key="11">
    <source>
        <dbReference type="Proteomes" id="UP001501671"/>
    </source>
</evidence>
<gene>
    <name evidence="10" type="ORF">GCM10023144_47850</name>
</gene>
<proteinExistence type="predicted"/>
<evidence type="ECO:0000256" key="3">
    <source>
        <dbReference type="ARBA" id="ARBA00022553"/>
    </source>
</evidence>
<keyword evidence="4" id="KW-0808">Transferase</keyword>
<keyword evidence="11" id="KW-1185">Reference proteome</keyword>
<dbReference type="InterPro" id="IPR003594">
    <property type="entry name" value="HATPase_dom"/>
</dbReference>
<reference evidence="11" key="1">
    <citation type="journal article" date="2019" name="Int. J. Syst. Evol. Microbiol.">
        <title>The Global Catalogue of Microorganisms (GCM) 10K type strain sequencing project: providing services to taxonomists for standard genome sequencing and annotation.</title>
        <authorList>
            <consortium name="The Broad Institute Genomics Platform"/>
            <consortium name="The Broad Institute Genome Sequencing Center for Infectious Disease"/>
            <person name="Wu L."/>
            <person name="Ma J."/>
        </authorList>
    </citation>
    <scope>NUCLEOTIDE SEQUENCE [LARGE SCALE GENOMIC DNA]</scope>
    <source>
        <strain evidence="11">JCM 17666</strain>
    </source>
</reference>
<dbReference type="Pfam" id="PF13185">
    <property type="entry name" value="GAF_2"/>
    <property type="match status" value="2"/>
</dbReference>
<keyword evidence="3 6" id="KW-0597">Phosphoprotein</keyword>
<evidence type="ECO:0000259" key="9">
    <source>
        <dbReference type="PROSITE" id="PS50110"/>
    </source>
</evidence>
<feature type="domain" description="Response regulatory" evidence="9">
    <location>
        <begin position="646"/>
        <end position="762"/>
    </location>
</feature>
<evidence type="ECO:0000256" key="1">
    <source>
        <dbReference type="ARBA" id="ARBA00000085"/>
    </source>
</evidence>
<feature type="domain" description="Histidine kinase" evidence="8">
    <location>
        <begin position="406"/>
        <end position="625"/>
    </location>
</feature>
<dbReference type="Gene3D" id="3.40.50.2300">
    <property type="match status" value="1"/>
</dbReference>
<dbReference type="PRINTS" id="PR00344">
    <property type="entry name" value="BCTRLSENSOR"/>
</dbReference>
<dbReference type="Gene3D" id="1.10.287.130">
    <property type="match status" value="1"/>
</dbReference>
<dbReference type="Gene3D" id="3.30.450.40">
    <property type="match status" value="2"/>
</dbReference>
<feature type="modified residue" description="4-aspartylphosphate" evidence="6">
    <location>
        <position position="695"/>
    </location>
</feature>
<accession>A0ABP8HTL6</accession>
<dbReference type="PANTHER" id="PTHR43047:SF72">
    <property type="entry name" value="OSMOSENSING HISTIDINE PROTEIN KINASE SLN1"/>
    <property type="match status" value="1"/>
</dbReference>
<evidence type="ECO:0000256" key="6">
    <source>
        <dbReference type="PROSITE-ProRule" id="PRU00169"/>
    </source>
</evidence>
<dbReference type="EMBL" id="BAABFO010000046">
    <property type="protein sequence ID" value="GAA4344263.1"/>
    <property type="molecule type" value="Genomic_DNA"/>
</dbReference>